<accession>A0ABV5EDC8</accession>
<protein>
    <recommendedName>
        <fullName evidence="3">SIR2-like domain-containing protein</fullName>
    </recommendedName>
</protein>
<organism evidence="1 2">
    <name type="scientific">Streptomyces broussonetiae</name>
    <dbReference type="NCBI Taxonomy" id="2686304"/>
    <lineage>
        <taxon>Bacteria</taxon>
        <taxon>Bacillati</taxon>
        <taxon>Actinomycetota</taxon>
        <taxon>Actinomycetes</taxon>
        <taxon>Kitasatosporales</taxon>
        <taxon>Streptomycetaceae</taxon>
        <taxon>Streptomyces</taxon>
    </lineage>
</organism>
<comment type="caution">
    <text evidence="1">The sequence shown here is derived from an EMBL/GenBank/DDBJ whole genome shotgun (WGS) entry which is preliminary data.</text>
</comment>
<evidence type="ECO:0000313" key="1">
    <source>
        <dbReference type="EMBL" id="MFB8774859.1"/>
    </source>
</evidence>
<dbReference type="Proteomes" id="UP001585080">
    <property type="component" value="Unassembled WGS sequence"/>
</dbReference>
<dbReference type="EMBL" id="JAYMRP010000016">
    <property type="protein sequence ID" value="MFB8774859.1"/>
    <property type="molecule type" value="Genomic_DNA"/>
</dbReference>
<evidence type="ECO:0000313" key="2">
    <source>
        <dbReference type="Proteomes" id="UP001585080"/>
    </source>
</evidence>
<name>A0ABV5EDC8_9ACTN</name>
<dbReference type="RefSeq" id="WP_376733546.1">
    <property type="nucleotide sequence ID" value="NZ_JAYMRP010000016.1"/>
</dbReference>
<evidence type="ECO:0008006" key="3">
    <source>
        <dbReference type="Google" id="ProtNLM"/>
    </source>
</evidence>
<gene>
    <name evidence="1" type="ORF">VSS16_19350</name>
</gene>
<sequence>MSVQALTEAVQHLRGLAPHQVLLWSGAGISVEGPASLPTGPELTGRVFDTFFEGGALDLVMEYHQVLGLRGTSPCPLAAGLPAARPPRLETALEAAARARGSAVPSAFALLDDVRKAQPNRLHGFAADHIARGGHHVTANFDTCVEKAYQDRHANPVPDGAVHHFHGSFANSPNGEGLGATLGRVVSGFPADEAKRLRIALGAHRGLLLLGYSGSDYFDVDRLVAALAPDGLRGLRVLWVMHSGHTPHTPASDPVPLQTLLRKAGAQVHVLCGPTAEVVQALADAWGLPPLTGPAPRVTAVPRLSVTDDERDRATFLLYGSLGLHREVRRLLREGRTGTADPAELLGARSRILWEAGRWNTLRRMWRAVPADGPRALARAERIGASLWAQGRLLPAWWYLRRHAQRAEPGRQDAYTLEETLGRVIEHMHRTPDLRPLARRLLRRTPAAGPPAPGPVAFRALHDVRDSLDALRRGTPRSQDHARHSTVWFQETNDLQGILNYRHRSLRDGYDPADPRLTDEALRDRYEQLIAANLFLGSTAGAWRTALLPGAHRVFPLPEYLHALFALQYGWWQRVRLLVWFLPRRARHRWHRR</sequence>
<proteinExistence type="predicted"/>
<keyword evidence="2" id="KW-1185">Reference proteome</keyword>
<reference evidence="1 2" key="1">
    <citation type="submission" date="2024-01" db="EMBL/GenBank/DDBJ databases">
        <title>Genome mining of biosynthetic gene clusters to explore secondary metabolites of Streptomyces sp.</title>
        <authorList>
            <person name="Baig A."/>
            <person name="Ajitkumar Shintre N."/>
            <person name="Kumar H."/>
            <person name="Anbarasu A."/>
            <person name="Ramaiah S."/>
        </authorList>
    </citation>
    <scope>NUCLEOTIDE SEQUENCE [LARGE SCALE GENOMIC DNA]</scope>
    <source>
        <strain evidence="1 2">A57</strain>
    </source>
</reference>